<proteinExistence type="predicted"/>
<evidence type="ECO:0000313" key="1">
    <source>
        <dbReference type="EMBL" id="KAK0505266.1"/>
    </source>
</evidence>
<dbReference type="Proteomes" id="UP001175228">
    <property type="component" value="Unassembled WGS sequence"/>
</dbReference>
<accession>A0AA39QNX9</accession>
<evidence type="ECO:0000313" key="2">
    <source>
        <dbReference type="Proteomes" id="UP001175228"/>
    </source>
</evidence>
<sequence length="124" mass="14370">MQALYDVVQAGWVRYVGMPNCCAWQFHVMQNHAINNDLTPFMSMQNDYNILYHEDKHEIKPTLNVRINRICDSLFDSQLQYLDVSFLSLITCSWCNDPCHLTSNSRGLLITCAFLLLFPASQFT</sequence>
<dbReference type="InterPro" id="IPR036812">
    <property type="entry name" value="NAD(P)_OxRdtase_dom_sf"/>
</dbReference>
<reference evidence="1" key="1">
    <citation type="submission" date="2023-06" db="EMBL/GenBank/DDBJ databases">
        <authorList>
            <consortium name="Lawrence Berkeley National Laboratory"/>
            <person name="Ahrendt S."/>
            <person name="Sahu N."/>
            <person name="Indic B."/>
            <person name="Wong-Bajracharya J."/>
            <person name="Merenyi Z."/>
            <person name="Ke H.-M."/>
            <person name="Monk M."/>
            <person name="Kocsube S."/>
            <person name="Drula E."/>
            <person name="Lipzen A."/>
            <person name="Balint B."/>
            <person name="Henrissat B."/>
            <person name="Andreopoulos B."/>
            <person name="Martin F.M."/>
            <person name="Harder C.B."/>
            <person name="Rigling D."/>
            <person name="Ford K.L."/>
            <person name="Foster G.D."/>
            <person name="Pangilinan J."/>
            <person name="Papanicolaou A."/>
            <person name="Barry K."/>
            <person name="LaButti K."/>
            <person name="Viragh M."/>
            <person name="Koriabine M."/>
            <person name="Yan M."/>
            <person name="Riley R."/>
            <person name="Champramary S."/>
            <person name="Plett K.L."/>
            <person name="Tsai I.J."/>
            <person name="Slot J."/>
            <person name="Sipos G."/>
            <person name="Plett J."/>
            <person name="Nagy L.G."/>
            <person name="Grigoriev I.V."/>
        </authorList>
    </citation>
    <scope>NUCLEOTIDE SEQUENCE</scope>
    <source>
        <strain evidence="1">HWK02</strain>
    </source>
</reference>
<dbReference type="EMBL" id="JAUEPU010000002">
    <property type="protein sequence ID" value="KAK0505266.1"/>
    <property type="molecule type" value="Genomic_DNA"/>
</dbReference>
<comment type="caution">
    <text evidence="1">The sequence shown here is derived from an EMBL/GenBank/DDBJ whole genome shotgun (WGS) entry which is preliminary data.</text>
</comment>
<dbReference type="Gene3D" id="3.20.20.100">
    <property type="entry name" value="NADP-dependent oxidoreductase domain"/>
    <property type="match status" value="1"/>
</dbReference>
<protein>
    <submittedName>
        <fullName evidence="1">Uncharacterized protein</fullName>
    </submittedName>
</protein>
<dbReference type="AlphaFoldDB" id="A0AA39QNX9"/>
<gene>
    <name evidence="1" type="ORF">EDD18DRAFT_330284</name>
</gene>
<name>A0AA39QNX9_9AGAR</name>
<organism evidence="1 2">
    <name type="scientific">Armillaria luteobubalina</name>
    <dbReference type="NCBI Taxonomy" id="153913"/>
    <lineage>
        <taxon>Eukaryota</taxon>
        <taxon>Fungi</taxon>
        <taxon>Dikarya</taxon>
        <taxon>Basidiomycota</taxon>
        <taxon>Agaricomycotina</taxon>
        <taxon>Agaricomycetes</taxon>
        <taxon>Agaricomycetidae</taxon>
        <taxon>Agaricales</taxon>
        <taxon>Marasmiineae</taxon>
        <taxon>Physalacriaceae</taxon>
        <taxon>Armillaria</taxon>
    </lineage>
</organism>
<keyword evidence="2" id="KW-1185">Reference proteome</keyword>
<dbReference type="SUPFAM" id="SSF51430">
    <property type="entry name" value="NAD(P)-linked oxidoreductase"/>
    <property type="match status" value="1"/>
</dbReference>